<protein>
    <recommendedName>
        <fullName evidence="4">NEDD4 binding protein 2-like 2</fullName>
    </recommendedName>
</protein>
<sequence>MPNVNPDISSPPLSGKVEEPHHLQELVCNQAAIEGQAISSSALACTEPNSEDASSQTVLPTQHELEGVQMVEVNHDEQGSGDDARQRAHGRSKEEVIREISLSSAAFIGPPCRPRSAIDEELSEFYKELKQIDHQDTVDGKRGINEDPSQPSVPMADPAPGKASRGADLKKAHRPYSPPRSHGWHRKDYGNSRRWRPQSHNNMTWDSSYAYSFQGQWQQAPPRPLQDPQRFQFQEPQRFFPPPPSGNPVHHLYFEPKFNDYEHSESSSWGSWEETQLPVAYHLGLSSSNQPGAYEWHERNSYDWQPYEEQYYHEENRYQHNDEAFVLILMRGLPGSGKSTLAKEILSTGSTGLILSTDDYFFQENGYFFDPTILGDAHDWNQKRAREAMLEGRSPVIIDNTNVQAWEMKPYVAMALEMGYRVEFVEPDTSWKCDPDQLERRTKHGVPRETIQKMLSRFELPMTVDIVMNSCESPHKCRGHLSKQHVQKKSDDMYTFVT</sequence>
<organism evidence="2 3">
    <name type="scientific">Electrophorus voltai</name>
    <dbReference type="NCBI Taxonomy" id="2609070"/>
    <lineage>
        <taxon>Eukaryota</taxon>
        <taxon>Metazoa</taxon>
        <taxon>Chordata</taxon>
        <taxon>Craniata</taxon>
        <taxon>Vertebrata</taxon>
        <taxon>Euteleostomi</taxon>
        <taxon>Actinopterygii</taxon>
        <taxon>Neopterygii</taxon>
        <taxon>Teleostei</taxon>
        <taxon>Ostariophysi</taxon>
        <taxon>Gymnotiformes</taxon>
        <taxon>Gymnotoidei</taxon>
        <taxon>Gymnotidae</taxon>
        <taxon>Electrophorus</taxon>
    </lineage>
</organism>
<evidence type="ECO:0000256" key="1">
    <source>
        <dbReference type="SAM" id="MobiDB-lite"/>
    </source>
</evidence>
<dbReference type="AlphaFoldDB" id="A0AAD8YSL0"/>
<comment type="caution">
    <text evidence="2">The sequence shown here is derived from an EMBL/GenBank/DDBJ whole genome shotgun (WGS) entry which is preliminary data.</text>
</comment>
<dbReference type="Pfam" id="PF13671">
    <property type="entry name" value="AAA_33"/>
    <property type="match status" value="1"/>
</dbReference>
<evidence type="ECO:0000313" key="3">
    <source>
        <dbReference type="Proteomes" id="UP001239994"/>
    </source>
</evidence>
<dbReference type="Gene3D" id="3.40.50.300">
    <property type="entry name" value="P-loop containing nucleotide triphosphate hydrolases"/>
    <property type="match status" value="1"/>
</dbReference>
<dbReference type="SUPFAM" id="SSF52540">
    <property type="entry name" value="P-loop containing nucleoside triphosphate hydrolases"/>
    <property type="match status" value="1"/>
</dbReference>
<feature type="region of interest" description="Disordered" evidence="1">
    <location>
        <begin position="43"/>
        <end position="96"/>
    </location>
</feature>
<name>A0AAD8YSL0_9TELE</name>
<gene>
    <name evidence="2" type="ORF">P4O66_018158</name>
</gene>
<dbReference type="InterPro" id="IPR027417">
    <property type="entry name" value="P-loop_NTPase"/>
</dbReference>
<proteinExistence type="predicted"/>
<dbReference type="EMBL" id="JAROKS010000025">
    <property type="protein sequence ID" value="KAK1786490.1"/>
    <property type="molecule type" value="Genomic_DNA"/>
</dbReference>
<evidence type="ECO:0000313" key="2">
    <source>
        <dbReference type="EMBL" id="KAK1786490.1"/>
    </source>
</evidence>
<dbReference type="PANTHER" id="PTHR13308:SF23">
    <property type="entry name" value="NEDD4-BINDING PROTEIN 2-LIKE 2"/>
    <property type="match status" value="1"/>
</dbReference>
<dbReference type="PANTHER" id="PTHR13308">
    <property type="entry name" value="NEDD4-BINDING PROTEIN 2-LIKE 1"/>
    <property type="match status" value="1"/>
</dbReference>
<feature type="compositionally biased region" description="Polar residues" evidence="1">
    <location>
        <begin position="1"/>
        <end position="12"/>
    </location>
</feature>
<dbReference type="GO" id="GO:0000122">
    <property type="term" value="P:negative regulation of transcription by RNA polymerase II"/>
    <property type="evidence" value="ECO:0007669"/>
    <property type="project" value="TreeGrafter"/>
</dbReference>
<feature type="region of interest" description="Disordered" evidence="1">
    <location>
        <begin position="130"/>
        <end position="195"/>
    </location>
</feature>
<dbReference type="InterPro" id="IPR026302">
    <property type="entry name" value="NEDD4-bd_p2"/>
</dbReference>
<feature type="compositionally biased region" description="Basic and acidic residues" evidence="1">
    <location>
        <begin position="73"/>
        <end position="96"/>
    </location>
</feature>
<feature type="compositionally biased region" description="Polar residues" evidence="1">
    <location>
        <begin position="43"/>
        <end position="60"/>
    </location>
</feature>
<feature type="region of interest" description="Disordered" evidence="1">
    <location>
        <begin position="1"/>
        <end position="21"/>
    </location>
</feature>
<accession>A0AAD8YSL0</accession>
<feature type="compositionally biased region" description="Basic and acidic residues" evidence="1">
    <location>
        <begin position="130"/>
        <end position="145"/>
    </location>
</feature>
<keyword evidence="3" id="KW-1185">Reference proteome</keyword>
<dbReference type="Proteomes" id="UP001239994">
    <property type="component" value="Unassembled WGS sequence"/>
</dbReference>
<dbReference type="GO" id="GO:0005634">
    <property type="term" value="C:nucleus"/>
    <property type="evidence" value="ECO:0007669"/>
    <property type="project" value="TreeGrafter"/>
</dbReference>
<evidence type="ECO:0008006" key="4">
    <source>
        <dbReference type="Google" id="ProtNLM"/>
    </source>
</evidence>
<dbReference type="GO" id="GO:0003714">
    <property type="term" value="F:transcription corepressor activity"/>
    <property type="evidence" value="ECO:0007669"/>
    <property type="project" value="TreeGrafter"/>
</dbReference>
<reference evidence="2" key="1">
    <citation type="submission" date="2023-03" db="EMBL/GenBank/DDBJ databases">
        <title>Electrophorus voltai genome.</title>
        <authorList>
            <person name="Bian C."/>
        </authorList>
    </citation>
    <scope>NUCLEOTIDE SEQUENCE</scope>
    <source>
        <strain evidence="2">CB-2022</strain>
        <tissue evidence="2">Muscle</tissue>
    </source>
</reference>